<proteinExistence type="inferred from homology"/>
<reference evidence="11" key="1">
    <citation type="submission" date="2022-10" db="EMBL/GenBank/DDBJ databases">
        <title>Culturing micro-colonial fungi from biological soil crusts in the Mojave desert and describing Neophaeococcomyces mojavensis, and introducing the new genera and species Taxawa tesnikishii.</title>
        <authorList>
            <person name="Kurbessoian T."/>
            <person name="Stajich J.E."/>
        </authorList>
    </citation>
    <scope>NUCLEOTIDE SEQUENCE</scope>
    <source>
        <strain evidence="11">TK_41</strain>
    </source>
</reference>
<feature type="compositionally biased region" description="Basic and acidic residues" evidence="10">
    <location>
        <begin position="172"/>
        <end position="193"/>
    </location>
</feature>
<dbReference type="InterPro" id="IPR018574">
    <property type="entry name" value="Structure-sp_endonuc_su_Slx4"/>
</dbReference>
<dbReference type="GO" id="GO:0006281">
    <property type="term" value="P:DNA repair"/>
    <property type="evidence" value="ECO:0007669"/>
    <property type="project" value="UniProtKB-UniRule"/>
</dbReference>
<feature type="compositionally biased region" description="Low complexity" evidence="10">
    <location>
        <begin position="1"/>
        <end position="23"/>
    </location>
</feature>
<dbReference type="GO" id="GO:0006310">
    <property type="term" value="P:DNA recombination"/>
    <property type="evidence" value="ECO:0007669"/>
    <property type="project" value="UniProtKB-UniRule"/>
</dbReference>
<gene>
    <name evidence="9 11" type="primary">SLX4</name>
    <name evidence="11" type="ORF">H2200_009557</name>
</gene>
<organism evidence="11 12">
    <name type="scientific">Cladophialophora chaetospira</name>
    <dbReference type="NCBI Taxonomy" id="386627"/>
    <lineage>
        <taxon>Eukaryota</taxon>
        <taxon>Fungi</taxon>
        <taxon>Dikarya</taxon>
        <taxon>Ascomycota</taxon>
        <taxon>Pezizomycotina</taxon>
        <taxon>Eurotiomycetes</taxon>
        <taxon>Chaetothyriomycetidae</taxon>
        <taxon>Chaetothyriales</taxon>
        <taxon>Herpotrichiellaceae</taxon>
        <taxon>Cladophialophora</taxon>
    </lineage>
</organism>
<dbReference type="InterPro" id="IPR027784">
    <property type="entry name" value="Slx4_ascomycetes"/>
</dbReference>
<feature type="region of interest" description="Disordered" evidence="10">
    <location>
        <begin position="1"/>
        <end position="197"/>
    </location>
</feature>
<feature type="region of interest" description="Disordered" evidence="10">
    <location>
        <begin position="331"/>
        <end position="350"/>
    </location>
</feature>
<protein>
    <recommendedName>
        <fullName evidence="8 9">Structure-specific endonuclease subunit SLX4</fullName>
    </recommendedName>
</protein>
<dbReference type="EMBL" id="JAPDRK010000015">
    <property type="protein sequence ID" value="KAJ9605708.1"/>
    <property type="molecule type" value="Genomic_DNA"/>
</dbReference>
<keyword evidence="12" id="KW-1185">Reference proteome</keyword>
<accession>A0AA39CEU8</accession>
<evidence type="ECO:0000313" key="11">
    <source>
        <dbReference type="EMBL" id="KAJ9605708.1"/>
    </source>
</evidence>
<keyword evidence="11" id="KW-0378">Hydrolase</keyword>
<feature type="region of interest" description="Disordered" evidence="10">
    <location>
        <begin position="397"/>
        <end position="418"/>
    </location>
</feature>
<sequence>MSSAAIIVISSSPPRAFARSPTPAESPSPFKSPTTPIRDGAKRFKSSGQVRDRFSGHFTSAKALMTKAGAENIPLRSPGPPKFKPQSSQQSQDGTGSAASKARFVTKKTTATTEQVSDHFKPCKSSTPLASSRPKVALEDPPFHDADSFVGLSLPQLKEQSVHSSPPPLEKAVPRRMDWTPVKSNEDRSETPESGKQLAEFSSHLLNSYAFTPGTNIADKTNQKVNAIGEQLKRKQLNIIMATEATSALPTSNGFATAETQRPSKGRGKAPAKKALTITSLVTSAYQDDQEIESRLPPMVEYLTATQAAVESDPEAVVDVSLKKLSKKKAPGKKAGRINQPSAKTRLVSPTSAMKTTLEQPFLFGPASQLARDDSPTLMRDTLEALKKSEEILSDPYSPLRTQPFSIESDSPRTAHGTGRLVKRRNLWGAAGRDANNALLQVETVDMTDSPAVRQALAGKDALLLLDDPDRPRTGSVNDGRRSISAAQTPRAKNAGSVIDIYDIDTPGLPKPVVTSMQPPARAMHTSRTLNELRDQSVTAVRPVDAGSKPKDVQPKANPVMPSYDGWADSELKKQIAKFGFKPIKKREKMVELLERCWKSNHDMEHDSNQENGVGNASTHGDFLSKVHDVSARPTPKTKKPRANRKSGSGDPATPKEPKKRKRASTRSDDVSIKVKAPRKRASKKKILSDKHVMDIDDIDQQIQSAPSIHLGATEASNEAEQRQTKAKSVPKRPGTPPPTMPQLDLTLSSLAFEVPHQAGARVTTNARIDKDQAALLTPEQTPLLDIMAQIHAAINHHPEMEGGTRNHQTSPTWREKILMYDPIVLEELTAWLNTEGFQAIGEDREVSPLEVRDWCEQNGVCCLGVGGGWRGRGKRGDGE</sequence>
<feature type="compositionally biased region" description="Polar residues" evidence="10">
    <location>
        <begin position="339"/>
        <end position="350"/>
    </location>
</feature>
<evidence type="ECO:0000256" key="10">
    <source>
        <dbReference type="SAM" id="MobiDB-lite"/>
    </source>
</evidence>
<comment type="similarity">
    <text evidence="2 9">Belongs to the SLX4 family.</text>
</comment>
<evidence type="ECO:0000256" key="2">
    <source>
        <dbReference type="ARBA" id="ARBA00006661"/>
    </source>
</evidence>
<feature type="compositionally biased region" description="Basic residues" evidence="10">
    <location>
        <begin position="636"/>
        <end position="645"/>
    </location>
</feature>
<evidence type="ECO:0000256" key="9">
    <source>
        <dbReference type="HAMAP-Rule" id="MF_03110"/>
    </source>
</evidence>
<keyword evidence="3 9" id="KW-0597">Phosphoprotein</keyword>
<evidence type="ECO:0000313" key="12">
    <source>
        <dbReference type="Proteomes" id="UP001172673"/>
    </source>
</evidence>
<feature type="region of interest" description="Disordered" evidence="10">
    <location>
        <begin position="467"/>
        <end position="491"/>
    </location>
</feature>
<evidence type="ECO:0000256" key="4">
    <source>
        <dbReference type="ARBA" id="ARBA00022763"/>
    </source>
</evidence>
<feature type="region of interest" description="Disordered" evidence="10">
    <location>
        <begin position="627"/>
        <end position="689"/>
    </location>
</feature>
<evidence type="ECO:0000256" key="6">
    <source>
        <dbReference type="ARBA" id="ARBA00023204"/>
    </source>
</evidence>
<comment type="caution">
    <text evidence="11">The sequence shown here is derived from an EMBL/GenBank/DDBJ whole genome shotgun (WGS) entry which is preliminary data.</text>
</comment>
<feature type="compositionally biased region" description="Polar residues" evidence="10">
    <location>
        <begin position="610"/>
        <end position="619"/>
    </location>
</feature>
<comment type="PTM">
    <text evidence="9">Phosphorylated in response to DNA damage.</text>
</comment>
<keyword evidence="11" id="KW-0540">Nuclease</keyword>
<dbReference type="Proteomes" id="UP001172673">
    <property type="component" value="Unassembled WGS sequence"/>
</dbReference>
<evidence type="ECO:0000256" key="8">
    <source>
        <dbReference type="ARBA" id="ARBA00029496"/>
    </source>
</evidence>
<evidence type="ECO:0000256" key="3">
    <source>
        <dbReference type="ARBA" id="ARBA00022553"/>
    </source>
</evidence>
<dbReference type="GO" id="GO:0006260">
    <property type="term" value="P:DNA replication"/>
    <property type="evidence" value="ECO:0007669"/>
    <property type="project" value="InterPro"/>
</dbReference>
<keyword evidence="7 9" id="KW-0539">Nucleus</keyword>
<feature type="compositionally biased region" description="Polar residues" evidence="10">
    <location>
        <begin position="252"/>
        <end position="263"/>
    </location>
</feature>
<feature type="compositionally biased region" description="Polar residues" evidence="10">
    <location>
        <begin position="400"/>
        <end position="409"/>
    </location>
</feature>
<comment type="subunit">
    <text evidence="9">Forms a heterodimer with SLX1.</text>
</comment>
<keyword evidence="4 9" id="KW-0227">DNA damage</keyword>
<evidence type="ECO:0000256" key="5">
    <source>
        <dbReference type="ARBA" id="ARBA00023172"/>
    </source>
</evidence>
<keyword evidence="5 9" id="KW-0233">DNA recombination</keyword>
<feature type="compositionally biased region" description="Basic residues" evidence="10">
    <location>
        <begin position="676"/>
        <end position="686"/>
    </location>
</feature>
<comment type="function">
    <text evidence="9">Regulatory subunit of the SLX1-SLX4 structure-specific endonuclease that resolves DNA secondary structures generated during DNA repair and recombination. Has endonuclease activity towards branched DNA substrates, introducing single-strand cuts in duplex DNA close to junctions with ss-DNA.</text>
</comment>
<dbReference type="GO" id="GO:0033557">
    <property type="term" value="C:Slx1-Slx4 complex"/>
    <property type="evidence" value="ECO:0007669"/>
    <property type="project" value="UniProtKB-UniRule"/>
</dbReference>
<dbReference type="GO" id="GO:0017108">
    <property type="term" value="F:5'-flap endonuclease activity"/>
    <property type="evidence" value="ECO:0007669"/>
    <property type="project" value="InterPro"/>
</dbReference>
<feature type="compositionally biased region" description="Basic and acidic residues" evidence="10">
    <location>
        <begin position="136"/>
        <end position="147"/>
    </location>
</feature>
<keyword evidence="11" id="KW-0255">Endonuclease</keyword>
<feature type="region of interest" description="Disordered" evidence="10">
    <location>
        <begin position="252"/>
        <end position="272"/>
    </location>
</feature>
<evidence type="ECO:0000256" key="7">
    <source>
        <dbReference type="ARBA" id="ARBA00023242"/>
    </source>
</evidence>
<feature type="region of interest" description="Disordered" evidence="10">
    <location>
        <begin position="713"/>
        <end position="743"/>
    </location>
</feature>
<dbReference type="HAMAP" id="MF_03110">
    <property type="entry name" value="Endonuc_su_Slx4"/>
    <property type="match status" value="1"/>
</dbReference>
<keyword evidence="6 9" id="KW-0234">DNA repair</keyword>
<evidence type="ECO:0000256" key="1">
    <source>
        <dbReference type="ARBA" id="ARBA00004123"/>
    </source>
</evidence>
<comment type="subcellular location">
    <subcellularLocation>
        <location evidence="1 9">Nucleus</location>
    </subcellularLocation>
</comment>
<dbReference type="Pfam" id="PF09494">
    <property type="entry name" value="Slx4"/>
    <property type="match status" value="1"/>
</dbReference>
<name>A0AA39CEU8_9EURO</name>
<dbReference type="AlphaFoldDB" id="A0AA39CEU8"/>
<dbReference type="CDD" id="cd22999">
    <property type="entry name" value="SAP_SLX4"/>
    <property type="match status" value="1"/>
</dbReference>
<feature type="region of interest" description="Disordered" evidence="10">
    <location>
        <begin position="603"/>
        <end position="622"/>
    </location>
</feature>